<dbReference type="InterPro" id="IPR018957">
    <property type="entry name" value="Znf_C3HC4_RING-type"/>
</dbReference>
<comment type="catalytic activity">
    <reaction evidence="1">
        <text>S-ubiquitinyl-[E2 ubiquitin-conjugating enzyme]-L-cysteine + [acceptor protein]-L-lysine = [E2 ubiquitin-conjugating enzyme]-L-cysteine + N(6)-ubiquitinyl-[acceptor protein]-L-lysine.</text>
        <dbReference type="EC" id="2.3.2.27"/>
    </reaction>
</comment>
<dbReference type="GO" id="GO:0061630">
    <property type="term" value="F:ubiquitin protein ligase activity"/>
    <property type="evidence" value="ECO:0007669"/>
    <property type="project" value="UniProtKB-EC"/>
</dbReference>
<dbReference type="GO" id="GO:0008270">
    <property type="term" value="F:zinc ion binding"/>
    <property type="evidence" value="ECO:0007669"/>
    <property type="project" value="UniProtKB-KW"/>
</dbReference>
<name>A0A7R5KH92_9PASS</name>
<dbReference type="PANTHER" id="PTHR11224">
    <property type="entry name" value="MAKORIN-RELATED"/>
    <property type="match status" value="1"/>
</dbReference>
<evidence type="ECO:0000313" key="13">
    <source>
        <dbReference type="Proteomes" id="UP000504627"/>
    </source>
</evidence>
<keyword evidence="7" id="KW-0833">Ubl conjugation pathway</keyword>
<evidence type="ECO:0000259" key="12">
    <source>
        <dbReference type="PROSITE" id="PS50103"/>
    </source>
</evidence>
<feature type="domain" description="RING-type" evidence="11">
    <location>
        <begin position="215"/>
        <end position="269"/>
    </location>
</feature>
<reference evidence="14" key="1">
    <citation type="submission" date="2025-08" db="UniProtKB">
        <authorList>
            <consortium name="RefSeq"/>
        </authorList>
    </citation>
    <scope>IDENTIFICATION</scope>
    <source>
        <tissue evidence="14">Muscle</tissue>
    </source>
</reference>
<dbReference type="SMART" id="SM00184">
    <property type="entry name" value="RING"/>
    <property type="match status" value="1"/>
</dbReference>
<dbReference type="InterPro" id="IPR036855">
    <property type="entry name" value="Znf_CCCH_sf"/>
</dbReference>
<sequence>MEPGSKVASGTLTARESCLRPRCRNFARGSCRWGQSCRFLHDRNSAQICRYFRSGFCSYGEQCSYQHIQEELVPSRHGLDPSMPPCHWGPEPGTVPTATAQGWVGPQRTSDYPAPSTTRVAFKFPNMEVEVEQKDKKNVTAPDNISGEFVPTHAQRASGSQLQGLALDADSSDPRETVVEMVTGTDPAEVSMDLGAAAAPVPTEALRAQSEAVVCGICMDRVYEKPLPEERLFGILPNCSHAYCVGCIRKWRRSRDFQSRVIKACPECRITSSYYIPHKYWISDVGEKEKLIRTFKARTGKIRCKFFVRNRGHCPFRSDCIYLHELPTSRLPRRRQQRLRMPTEFNPSSSESSGEEDEELCMLEWALTLTVLETEFHYSSYGHEMLLIDFSNSD</sequence>
<feature type="domain" description="C3H1-type" evidence="12">
    <location>
        <begin position="43"/>
        <end position="70"/>
    </location>
</feature>
<feature type="zinc finger region" description="C3H1-type" evidence="9">
    <location>
        <begin position="298"/>
        <end position="327"/>
    </location>
</feature>
<keyword evidence="4 9" id="KW-0479">Metal-binding</keyword>
<dbReference type="EC" id="2.3.2.27" evidence="2"/>
<feature type="domain" description="C3H1-type" evidence="12">
    <location>
        <begin position="17"/>
        <end position="42"/>
    </location>
</feature>
<evidence type="ECO:0000256" key="9">
    <source>
        <dbReference type="PROSITE-ProRule" id="PRU00723"/>
    </source>
</evidence>
<evidence type="ECO:0000256" key="3">
    <source>
        <dbReference type="ARBA" id="ARBA00022679"/>
    </source>
</evidence>
<keyword evidence="3" id="KW-0808">Transferase</keyword>
<evidence type="ECO:0000256" key="7">
    <source>
        <dbReference type="ARBA" id="ARBA00022786"/>
    </source>
</evidence>
<evidence type="ECO:0000259" key="11">
    <source>
        <dbReference type="PROSITE" id="PS50089"/>
    </source>
</evidence>
<organism evidence="13 14">
    <name type="scientific">Pipra filicauda</name>
    <name type="common">Wire-tailed manakin</name>
    <dbReference type="NCBI Taxonomy" id="649802"/>
    <lineage>
        <taxon>Eukaryota</taxon>
        <taxon>Metazoa</taxon>
        <taxon>Chordata</taxon>
        <taxon>Craniata</taxon>
        <taxon>Vertebrata</taxon>
        <taxon>Euteleostomi</taxon>
        <taxon>Archelosauria</taxon>
        <taxon>Archosauria</taxon>
        <taxon>Dinosauria</taxon>
        <taxon>Saurischia</taxon>
        <taxon>Theropoda</taxon>
        <taxon>Coelurosauria</taxon>
        <taxon>Aves</taxon>
        <taxon>Neognathae</taxon>
        <taxon>Neoaves</taxon>
        <taxon>Telluraves</taxon>
        <taxon>Australaves</taxon>
        <taxon>Passeriformes</taxon>
        <taxon>Pipridae</taxon>
        <taxon>Pipra</taxon>
    </lineage>
</organism>
<dbReference type="Gene3D" id="3.30.40.10">
    <property type="entry name" value="Zinc/RING finger domain, C3HC4 (zinc finger)"/>
    <property type="match status" value="1"/>
</dbReference>
<keyword evidence="8 9" id="KW-0862">Zinc</keyword>
<dbReference type="PROSITE" id="PS50089">
    <property type="entry name" value="ZF_RING_2"/>
    <property type="match status" value="1"/>
</dbReference>
<dbReference type="InParanoid" id="A0A7R5KH92"/>
<dbReference type="InterPro" id="IPR045072">
    <property type="entry name" value="MKRN-like"/>
</dbReference>
<dbReference type="Pfam" id="PF00097">
    <property type="entry name" value="zf-C3HC4"/>
    <property type="match status" value="1"/>
</dbReference>
<dbReference type="InterPro" id="IPR041367">
    <property type="entry name" value="Znf-CCCH_4"/>
</dbReference>
<dbReference type="GO" id="GO:0000209">
    <property type="term" value="P:protein polyubiquitination"/>
    <property type="evidence" value="ECO:0007669"/>
    <property type="project" value="InterPro"/>
</dbReference>
<accession>A0A7R5KH92</accession>
<proteinExistence type="predicted"/>
<dbReference type="SMART" id="SM00356">
    <property type="entry name" value="ZnF_C3H1"/>
    <property type="match status" value="3"/>
</dbReference>
<dbReference type="PROSITE" id="PS00518">
    <property type="entry name" value="ZF_RING_1"/>
    <property type="match status" value="1"/>
</dbReference>
<dbReference type="Pfam" id="PF00642">
    <property type="entry name" value="zf-CCCH"/>
    <property type="match status" value="1"/>
</dbReference>
<dbReference type="Proteomes" id="UP000504627">
    <property type="component" value="Unplaced"/>
</dbReference>
<dbReference type="PANTHER" id="PTHR11224:SF39">
    <property type="entry name" value="RING-TYPE E3 UBIQUITIN TRANSFERASE"/>
    <property type="match status" value="1"/>
</dbReference>
<feature type="region of interest" description="Disordered" evidence="10">
    <location>
        <begin position="337"/>
        <end position="356"/>
    </location>
</feature>
<feature type="zinc finger region" description="C3H1-type" evidence="9">
    <location>
        <begin position="43"/>
        <end position="70"/>
    </location>
</feature>
<evidence type="ECO:0000256" key="8">
    <source>
        <dbReference type="ARBA" id="ARBA00022833"/>
    </source>
</evidence>
<protein>
    <recommendedName>
        <fullName evidence="2">RING-type E3 ubiquitin transferase</fullName>
        <ecNumber evidence="2">2.3.2.27</ecNumber>
    </recommendedName>
</protein>
<keyword evidence="13" id="KW-1185">Reference proteome</keyword>
<dbReference type="Gene3D" id="4.10.1000.10">
    <property type="entry name" value="Zinc finger, CCCH-type"/>
    <property type="match status" value="2"/>
</dbReference>
<dbReference type="InterPro" id="IPR013083">
    <property type="entry name" value="Znf_RING/FYVE/PHD"/>
</dbReference>
<dbReference type="InterPro" id="IPR001841">
    <property type="entry name" value="Znf_RING"/>
</dbReference>
<evidence type="ECO:0000256" key="2">
    <source>
        <dbReference type="ARBA" id="ARBA00012483"/>
    </source>
</evidence>
<dbReference type="CDD" id="cd16732">
    <property type="entry name" value="RING-HC_MKRN4"/>
    <property type="match status" value="1"/>
</dbReference>
<keyword evidence="6 9" id="KW-0863">Zinc-finger</keyword>
<evidence type="ECO:0000256" key="6">
    <source>
        <dbReference type="ARBA" id="ARBA00022771"/>
    </source>
</evidence>
<dbReference type="FunFam" id="3.30.40.10:FF:000117">
    <property type="entry name" value="Probable E3 ubiquitin-protein ligase makorin-1"/>
    <property type="match status" value="1"/>
</dbReference>
<evidence type="ECO:0000256" key="1">
    <source>
        <dbReference type="ARBA" id="ARBA00000900"/>
    </source>
</evidence>
<evidence type="ECO:0000256" key="5">
    <source>
        <dbReference type="ARBA" id="ARBA00022737"/>
    </source>
</evidence>
<dbReference type="Pfam" id="PF18044">
    <property type="entry name" value="zf-CCCH_4"/>
    <property type="match status" value="1"/>
</dbReference>
<feature type="domain" description="C3H1-type" evidence="12">
    <location>
        <begin position="298"/>
        <end position="327"/>
    </location>
</feature>
<dbReference type="SUPFAM" id="SSF90229">
    <property type="entry name" value="CCCH zinc finger"/>
    <property type="match status" value="1"/>
</dbReference>
<dbReference type="InterPro" id="IPR017907">
    <property type="entry name" value="Znf_RING_CS"/>
</dbReference>
<evidence type="ECO:0000313" key="14">
    <source>
        <dbReference type="RefSeq" id="XP_039239835.1"/>
    </source>
</evidence>
<keyword evidence="5" id="KW-0677">Repeat</keyword>
<dbReference type="SUPFAM" id="SSF57850">
    <property type="entry name" value="RING/U-box"/>
    <property type="match status" value="1"/>
</dbReference>
<dbReference type="PROSITE" id="PS50103">
    <property type="entry name" value="ZF_C3H1"/>
    <property type="match status" value="3"/>
</dbReference>
<dbReference type="GeneID" id="113991837"/>
<dbReference type="RefSeq" id="XP_039239835.1">
    <property type="nucleotide sequence ID" value="XM_039383901.1"/>
</dbReference>
<dbReference type="InterPro" id="IPR000571">
    <property type="entry name" value="Znf_CCCH"/>
</dbReference>
<evidence type="ECO:0000256" key="10">
    <source>
        <dbReference type="SAM" id="MobiDB-lite"/>
    </source>
</evidence>
<gene>
    <name evidence="14" type="primary">LOC113991837</name>
</gene>
<dbReference type="Pfam" id="PF14608">
    <property type="entry name" value="zf-CCCH_2"/>
    <property type="match status" value="1"/>
</dbReference>
<dbReference type="AlphaFoldDB" id="A0A7R5KH92"/>
<feature type="zinc finger region" description="C3H1-type" evidence="9">
    <location>
        <begin position="17"/>
        <end position="42"/>
    </location>
</feature>
<evidence type="ECO:0000256" key="4">
    <source>
        <dbReference type="ARBA" id="ARBA00022723"/>
    </source>
</evidence>